<dbReference type="EMBL" id="JAKOGG010000002">
    <property type="protein sequence ID" value="MCS4555483.1"/>
    <property type="molecule type" value="Genomic_DNA"/>
</dbReference>
<keyword evidence="2" id="KW-0720">Serine protease</keyword>
<dbReference type="SUPFAM" id="SSF53474">
    <property type="entry name" value="alpha/beta-Hydrolases"/>
    <property type="match status" value="1"/>
</dbReference>
<dbReference type="PANTHER" id="PTHR42776">
    <property type="entry name" value="SERINE PEPTIDASE S9 FAMILY MEMBER"/>
    <property type="match status" value="1"/>
</dbReference>
<comment type="caution">
    <text evidence="6">The sequence shown here is derived from an EMBL/GenBank/DDBJ whole genome shotgun (WGS) entry which is preliminary data.</text>
</comment>
<evidence type="ECO:0000256" key="3">
    <source>
        <dbReference type="SAM" id="SignalP"/>
    </source>
</evidence>
<dbReference type="InterPro" id="IPR001375">
    <property type="entry name" value="Peptidase_S9_cat"/>
</dbReference>
<dbReference type="Pfam" id="PF00930">
    <property type="entry name" value="DPPIV_N"/>
    <property type="match status" value="1"/>
</dbReference>
<dbReference type="Gene3D" id="2.120.10.30">
    <property type="entry name" value="TolB, C-terminal domain"/>
    <property type="match status" value="2"/>
</dbReference>
<proteinExistence type="predicted"/>
<evidence type="ECO:0000259" key="5">
    <source>
        <dbReference type="Pfam" id="PF00930"/>
    </source>
</evidence>
<organism evidence="6 7">
    <name type="scientific">Shewanella electrica</name>
    <dbReference type="NCBI Taxonomy" id="515560"/>
    <lineage>
        <taxon>Bacteria</taxon>
        <taxon>Pseudomonadati</taxon>
        <taxon>Pseudomonadota</taxon>
        <taxon>Gammaproteobacteria</taxon>
        <taxon>Alteromonadales</taxon>
        <taxon>Shewanellaceae</taxon>
        <taxon>Shewanella</taxon>
    </lineage>
</organism>
<dbReference type="Proteomes" id="UP001201549">
    <property type="component" value="Unassembled WGS sequence"/>
</dbReference>
<evidence type="ECO:0000256" key="2">
    <source>
        <dbReference type="ARBA" id="ARBA00022825"/>
    </source>
</evidence>
<dbReference type="InterPro" id="IPR029058">
    <property type="entry name" value="AB_hydrolase_fold"/>
</dbReference>
<keyword evidence="2" id="KW-0645">Protease</keyword>
<dbReference type="InterPro" id="IPR011659">
    <property type="entry name" value="WD40"/>
</dbReference>
<sequence>MKTPLLLVAVLAAPVLAEPFSPLDVFDLEYATNPQISPNGKQVAYIRTAMDIKTDHSYGNLWLVNSNGGQPRPITSGPHNIASPVWSPNGKQLLYVSDQDGSNQLYLRWLDNGDTARLTNVTGYPTNLSFSPDGKWIAFTLPVAVPSNSFVTMPAKPKGAEWEADATVIDKVFYRADGAGYLNDDVRQLFIMAANGGTPHQLTHSAYSHGGAYSWDADSKSIVYSANEHEDWQYQSANSELYRVTIDGKTSQLTDRNGPDNSPKVSPNGKYIAYLGFDDQKLGYQNVSLYLMNQDGSGAKLISNKLDRSINDIAWSEDSDGLYLSYDDQGHTKLAYTTLGGKLTDITADVGGEDIGRPYASGSFSVANGKIAYTQTDTSHPADVAVVSKGSKPTRLTNLNSDLFAFKTLGKVQEFWVKSSADGLPIQGWRVLPPDFDPKKQYPLLLEIHGGPFANYGDRFAAEMQLYANASYVVVYINPRGSTSYGAEFANKIHHNYPSQDYDDLMSAVDDTIAQGYIDKDNLFVTGGSGGGVLTAWIVGTTDRFRAAVVAKPVINWASFVLTADFSPYFTEYWFDKMPWEDPMGYWQRSPLSRVGNVTTPTMLLTGEQDYRTPISETEQFYQALKLRKVDTAMVRISGSGHHITARPSNLMRKVVYVMAWFDKHKKAEK</sequence>
<keyword evidence="3" id="KW-0732">Signal</keyword>
<reference evidence="7" key="2">
    <citation type="submission" date="2023-07" db="EMBL/GenBank/DDBJ databases">
        <title>Shewanella mangrovi sp. nov., an acetaldehyde- degrading bacterium isolated from mangrove sediment.</title>
        <authorList>
            <person name="Liu Y."/>
        </authorList>
    </citation>
    <scope>NUCLEOTIDE SEQUENCE [LARGE SCALE GENOMIC DNA]</scope>
    <source>
        <strain evidence="7">C32</strain>
    </source>
</reference>
<feature type="domain" description="Peptidase S9 prolyl oligopeptidase catalytic" evidence="4">
    <location>
        <begin position="460"/>
        <end position="666"/>
    </location>
</feature>
<protein>
    <submittedName>
        <fullName evidence="6">S9 family peptidase</fullName>
    </submittedName>
</protein>
<evidence type="ECO:0000313" key="6">
    <source>
        <dbReference type="EMBL" id="MCS4555483.1"/>
    </source>
</evidence>
<dbReference type="Gene3D" id="3.40.50.1820">
    <property type="entry name" value="alpha/beta hydrolase"/>
    <property type="match status" value="1"/>
</dbReference>
<evidence type="ECO:0000313" key="7">
    <source>
        <dbReference type="Proteomes" id="UP001201549"/>
    </source>
</evidence>
<dbReference type="Pfam" id="PF00326">
    <property type="entry name" value="Peptidase_S9"/>
    <property type="match status" value="1"/>
</dbReference>
<dbReference type="SUPFAM" id="SSF82171">
    <property type="entry name" value="DPP6 N-terminal domain-like"/>
    <property type="match status" value="1"/>
</dbReference>
<dbReference type="Pfam" id="PF07676">
    <property type="entry name" value="PD40"/>
    <property type="match status" value="2"/>
</dbReference>
<dbReference type="RefSeq" id="WP_238894885.1">
    <property type="nucleotide sequence ID" value="NZ_JAKOGG010000002.1"/>
</dbReference>
<feature type="domain" description="Dipeptidylpeptidase IV N-terminal" evidence="5">
    <location>
        <begin position="183"/>
        <end position="273"/>
    </location>
</feature>
<reference evidence="6 7" key="1">
    <citation type="submission" date="2022-02" db="EMBL/GenBank/DDBJ databases">
        <authorList>
            <person name="Zhuang L."/>
        </authorList>
    </citation>
    <scope>NUCLEOTIDE SEQUENCE [LARGE SCALE GENOMIC DNA]</scope>
    <source>
        <strain evidence="6 7">C32</strain>
    </source>
</reference>
<dbReference type="InterPro" id="IPR002469">
    <property type="entry name" value="Peptidase_S9B_N"/>
</dbReference>
<dbReference type="InterPro" id="IPR011042">
    <property type="entry name" value="6-blade_b-propeller_TolB-like"/>
</dbReference>
<gene>
    <name evidence="6" type="ORF">L9G74_03445</name>
</gene>
<dbReference type="PANTHER" id="PTHR42776:SF27">
    <property type="entry name" value="DIPEPTIDYL PEPTIDASE FAMILY MEMBER 6"/>
    <property type="match status" value="1"/>
</dbReference>
<evidence type="ECO:0000259" key="4">
    <source>
        <dbReference type="Pfam" id="PF00326"/>
    </source>
</evidence>
<evidence type="ECO:0000256" key="1">
    <source>
        <dbReference type="ARBA" id="ARBA00022801"/>
    </source>
</evidence>
<accession>A0ABT2FGN8</accession>
<feature type="chain" id="PRO_5047136257" evidence="3">
    <location>
        <begin position="18"/>
        <end position="670"/>
    </location>
</feature>
<keyword evidence="7" id="KW-1185">Reference proteome</keyword>
<feature type="signal peptide" evidence="3">
    <location>
        <begin position="1"/>
        <end position="17"/>
    </location>
</feature>
<keyword evidence="1" id="KW-0378">Hydrolase</keyword>
<name>A0ABT2FGN8_9GAMM</name>